<dbReference type="Proteomes" id="UP000053024">
    <property type="component" value="Unassembled WGS sequence"/>
</dbReference>
<dbReference type="EMBL" id="LMWX01000097">
    <property type="protein sequence ID" value="KUN75311.1"/>
    <property type="molecule type" value="Genomic_DNA"/>
</dbReference>
<protein>
    <submittedName>
        <fullName evidence="1">Uncharacterized protein</fullName>
    </submittedName>
</protein>
<reference evidence="1 2" key="1">
    <citation type="submission" date="2015-10" db="EMBL/GenBank/DDBJ databases">
        <title>Draft genome sequence of Streptomyces bungoensis DSM 41781, type strain for the species Streptomyces bungoensis.</title>
        <authorList>
            <person name="Ruckert C."/>
            <person name="Winkler A."/>
            <person name="Kalinowski J."/>
            <person name="Kampfer P."/>
            <person name="Glaeser S."/>
        </authorList>
    </citation>
    <scope>NUCLEOTIDE SEQUENCE [LARGE SCALE GENOMIC DNA]</scope>
    <source>
        <strain evidence="1 2">DSM 41781</strain>
    </source>
</reference>
<name>A0A117R7H2_9ACTN</name>
<dbReference type="AlphaFoldDB" id="A0A117R7H2"/>
<comment type="caution">
    <text evidence="1">The sequence shown here is derived from an EMBL/GenBank/DDBJ whole genome shotgun (WGS) entry which is preliminary data.</text>
</comment>
<evidence type="ECO:0000313" key="2">
    <source>
        <dbReference type="Proteomes" id="UP000053024"/>
    </source>
</evidence>
<proteinExistence type="predicted"/>
<evidence type="ECO:0000313" key="1">
    <source>
        <dbReference type="EMBL" id="KUN75311.1"/>
    </source>
</evidence>
<keyword evidence="2" id="KW-1185">Reference proteome</keyword>
<organism evidence="1 2">
    <name type="scientific">Streptomyces bungoensis</name>
    <dbReference type="NCBI Taxonomy" id="285568"/>
    <lineage>
        <taxon>Bacteria</taxon>
        <taxon>Bacillati</taxon>
        <taxon>Actinomycetota</taxon>
        <taxon>Actinomycetes</taxon>
        <taxon>Kitasatosporales</taxon>
        <taxon>Streptomycetaceae</taxon>
        <taxon>Streptomyces</taxon>
    </lineage>
</organism>
<accession>A0A117R7H2</accession>
<sequence>MSLLDGGDGLVDSCVRSIAVGLPQFKRGEAVAYGCQFTAVLGHRRVAVSKSLFVGFCACGEGVPQFGDQSLGVGELLLGRGMGCCLLLSSARLNSALAALLSEVTLVPLVLGLQRPESLFQQVAAFGRGAALIGEFSQQSVPVRLDLGCRAAQGVVPSPLVLQTLLRRSLLSSVSQQGQGLASFVVRDG</sequence>
<gene>
    <name evidence="1" type="ORF">AQJ66_36225</name>
</gene>